<gene>
    <name evidence="2" type="ORF">IscW_ISCW024845</name>
</gene>
<feature type="region of interest" description="Disordered" evidence="1">
    <location>
        <begin position="13"/>
        <end position="78"/>
    </location>
</feature>
<dbReference type="PaxDb" id="6945-B7QL76"/>
<dbReference type="EnsemblMetazoa" id="ISCW024845-RA">
    <property type="protein sequence ID" value="ISCW024845-PA"/>
    <property type="gene ID" value="ISCW024845"/>
</dbReference>
<dbReference type="InParanoid" id="B7QL76"/>
<sequence>MLVQRAGVRICGPHQATHPSARLSTCSSTQMKGRPSTKQTHLTFSRLGTKAQTQSPSAKASSLDDLVPRLPQKHSSPGTCVWDVGSAGYD</sequence>
<feature type="compositionally biased region" description="Polar residues" evidence="1">
    <location>
        <begin position="22"/>
        <end position="43"/>
    </location>
</feature>
<protein>
    <submittedName>
        <fullName evidence="2 3">Uncharacterized protein</fullName>
    </submittedName>
</protein>
<evidence type="ECO:0000313" key="2">
    <source>
        <dbReference type="EMBL" id="EEC19598.1"/>
    </source>
</evidence>
<dbReference type="HOGENOM" id="CLU_2443305_0_0_1"/>
<dbReference type="EMBL" id="DS963788">
    <property type="protein sequence ID" value="EEC19598.1"/>
    <property type="molecule type" value="Genomic_DNA"/>
</dbReference>
<proteinExistence type="predicted"/>
<evidence type="ECO:0000313" key="4">
    <source>
        <dbReference type="Proteomes" id="UP000001555"/>
    </source>
</evidence>
<dbReference type="VEuPathDB" id="VectorBase:ISCW024845"/>
<reference evidence="2 4" key="1">
    <citation type="submission" date="2008-03" db="EMBL/GenBank/DDBJ databases">
        <title>Annotation of Ixodes scapularis.</title>
        <authorList>
            <consortium name="Ixodes scapularis Genome Project Consortium"/>
            <person name="Caler E."/>
            <person name="Hannick L.I."/>
            <person name="Bidwell S."/>
            <person name="Joardar V."/>
            <person name="Thiagarajan M."/>
            <person name="Amedeo P."/>
            <person name="Galinsky K.J."/>
            <person name="Schobel S."/>
            <person name="Inman J."/>
            <person name="Hostetler J."/>
            <person name="Miller J."/>
            <person name="Hammond M."/>
            <person name="Megy K."/>
            <person name="Lawson D."/>
            <person name="Kodira C."/>
            <person name="Sutton G."/>
            <person name="Meyer J."/>
            <person name="Hill C.A."/>
            <person name="Birren B."/>
            <person name="Nene V."/>
            <person name="Collins F."/>
            <person name="Alarcon-Chaidez F."/>
            <person name="Wikel S."/>
            <person name="Strausberg R."/>
        </authorList>
    </citation>
    <scope>NUCLEOTIDE SEQUENCE [LARGE SCALE GENOMIC DNA]</scope>
    <source>
        <strain evidence="4">Wikel</strain>
        <strain evidence="2">Wikel colony</strain>
    </source>
</reference>
<organism>
    <name type="scientific">Ixodes scapularis</name>
    <name type="common">Black-legged tick</name>
    <name type="synonym">Deer tick</name>
    <dbReference type="NCBI Taxonomy" id="6945"/>
    <lineage>
        <taxon>Eukaryota</taxon>
        <taxon>Metazoa</taxon>
        <taxon>Ecdysozoa</taxon>
        <taxon>Arthropoda</taxon>
        <taxon>Chelicerata</taxon>
        <taxon>Arachnida</taxon>
        <taxon>Acari</taxon>
        <taxon>Parasitiformes</taxon>
        <taxon>Ixodida</taxon>
        <taxon>Ixodoidea</taxon>
        <taxon>Ixodidae</taxon>
        <taxon>Ixodinae</taxon>
        <taxon>Ixodes</taxon>
    </lineage>
</organism>
<name>B7QL76_IXOSC</name>
<dbReference type="VEuPathDB" id="VectorBase:ISCI024845"/>
<evidence type="ECO:0000256" key="1">
    <source>
        <dbReference type="SAM" id="MobiDB-lite"/>
    </source>
</evidence>
<feature type="compositionally biased region" description="Polar residues" evidence="1">
    <location>
        <begin position="50"/>
        <end position="60"/>
    </location>
</feature>
<dbReference type="AlphaFoldDB" id="B7QL76"/>
<evidence type="ECO:0000313" key="3">
    <source>
        <dbReference type="EnsemblMetazoa" id="ISCW024845-PA"/>
    </source>
</evidence>
<accession>B7QL76</accession>
<dbReference type="EMBL" id="ABJB011051907">
    <property type="status" value="NOT_ANNOTATED_CDS"/>
    <property type="molecule type" value="Genomic_DNA"/>
</dbReference>
<dbReference type="Proteomes" id="UP000001555">
    <property type="component" value="Unassembled WGS sequence"/>
</dbReference>
<reference evidence="3" key="2">
    <citation type="submission" date="2020-05" db="UniProtKB">
        <authorList>
            <consortium name="EnsemblMetazoa"/>
        </authorList>
    </citation>
    <scope>IDENTIFICATION</scope>
    <source>
        <strain evidence="3">wikel</strain>
    </source>
</reference>
<keyword evidence="4" id="KW-1185">Reference proteome</keyword>